<keyword evidence="7" id="KW-1185">Reference proteome</keyword>
<feature type="compositionally biased region" description="Basic and acidic residues" evidence="2">
    <location>
        <begin position="586"/>
        <end position="620"/>
    </location>
</feature>
<dbReference type="PANTHER" id="PTHR32305:SF15">
    <property type="entry name" value="PROTEIN RHSA-RELATED"/>
    <property type="match status" value="1"/>
</dbReference>
<evidence type="ECO:0000259" key="3">
    <source>
        <dbReference type="Pfam" id="PF20148"/>
    </source>
</evidence>
<evidence type="ECO:0000259" key="4">
    <source>
        <dbReference type="Pfam" id="PF21725"/>
    </source>
</evidence>
<evidence type="ECO:0000313" key="6">
    <source>
        <dbReference type="EMBL" id="QLY30100.1"/>
    </source>
</evidence>
<evidence type="ECO:0008006" key="8">
    <source>
        <dbReference type="Google" id="ProtNLM"/>
    </source>
</evidence>
<feature type="domain" description="Teneurin-like YD-shell" evidence="5">
    <location>
        <begin position="1149"/>
        <end position="1277"/>
    </location>
</feature>
<protein>
    <recommendedName>
        <fullName evidence="8">RHS repeat-associated protein</fullName>
    </recommendedName>
</protein>
<dbReference type="EMBL" id="CP059399">
    <property type="protein sequence ID" value="QLY30100.1"/>
    <property type="molecule type" value="Genomic_DNA"/>
</dbReference>
<dbReference type="InterPro" id="IPR031325">
    <property type="entry name" value="RHS_repeat"/>
</dbReference>
<feature type="region of interest" description="Disordered" evidence="2">
    <location>
        <begin position="379"/>
        <end position="620"/>
    </location>
</feature>
<dbReference type="Pfam" id="PF05593">
    <property type="entry name" value="RHS_repeat"/>
    <property type="match status" value="2"/>
</dbReference>
<reference evidence="6 7" key="1">
    <citation type="submission" date="2020-07" db="EMBL/GenBank/DDBJ databases">
        <authorList>
            <person name="Zhuang K."/>
            <person name="Ran Y."/>
        </authorList>
    </citation>
    <scope>NUCLEOTIDE SEQUENCE [LARGE SCALE GENOMIC DNA]</scope>
    <source>
        <strain evidence="6 7">WCH-YHL-001</strain>
    </source>
</reference>
<dbReference type="NCBIfam" id="TIGR01643">
    <property type="entry name" value="YD_repeat_2x"/>
    <property type="match status" value="7"/>
</dbReference>
<dbReference type="InterPro" id="IPR049082">
    <property type="entry name" value="T7SS_signal"/>
</dbReference>
<dbReference type="NCBIfam" id="TIGR03696">
    <property type="entry name" value="Rhs_assc_core"/>
    <property type="match status" value="1"/>
</dbReference>
<feature type="compositionally biased region" description="Polar residues" evidence="2">
    <location>
        <begin position="430"/>
        <end position="442"/>
    </location>
</feature>
<keyword evidence="1" id="KW-0677">Repeat</keyword>
<gene>
    <name evidence="6" type="ORF">H0264_33810</name>
</gene>
<dbReference type="InterPro" id="IPR006530">
    <property type="entry name" value="YD"/>
</dbReference>
<dbReference type="PANTHER" id="PTHR32305">
    <property type="match status" value="1"/>
</dbReference>
<dbReference type="RefSeq" id="WP_181581299.1">
    <property type="nucleotide sequence ID" value="NZ_CP059399.1"/>
</dbReference>
<evidence type="ECO:0000313" key="7">
    <source>
        <dbReference type="Proteomes" id="UP000515512"/>
    </source>
</evidence>
<dbReference type="InterPro" id="IPR056823">
    <property type="entry name" value="TEN-like_YD-shell"/>
</dbReference>
<accession>A0A7D6ZHV0</accession>
<feature type="compositionally biased region" description="Basic and acidic residues" evidence="2">
    <location>
        <begin position="549"/>
        <end position="567"/>
    </location>
</feature>
<dbReference type="PRINTS" id="PR00394">
    <property type="entry name" value="RHSPROTEIN"/>
</dbReference>
<feature type="domain" description="Teneurin-like YD-shell" evidence="5">
    <location>
        <begin position="1379"/>
        <end position="1638"/>
    </location>
</feature>
<dbReference type="InterPro" id="IPR022385">
    <property type="entry name" value="Rhs_assc_core"/>
</dbReference>
<feature type="domain" description="Teneurin-like YD-shell" evidence="5">
    <location>
        <begin position="846"/>
        <end position="1021"/>
    </location>
</feature>
<proteinExistence type="predicted"/>
<dbReference type="InterPro" id="IPR050708">
    <property type="entry name" value="T6SS_VgrG/RHS"/>
</dbReference>
<sequence>MGIGDWINDRIDTAGDWLEDKAESVTAKVGELADSGLDGLAGVARQLGADGVAEALDDFGDELVSLAGGEVQERDLGETKDPKELIRGEPSAIHDVAEKLRNLATSIESTGSALRTINVADWTGEAATAFHTEFEKQPQLWFTAADAMTNTAATLDGWWYWVVVSAQAKAQNAITKWEEAEKAEAAYNALSDKDKKTATRTDGTLRDEARAILNDARSQRDSAAAGVVAAIQGYTEGAPTEPPFTERWADNFSDLNAIADHAKLSFTSGLLTSFTGIVQFVRAVNPADTYNLTHPAEYLTNLSDLGTGLVVAAADPGAVVNGFLSDARKNPFEFAGALTGDALLTVATGGAGGAAKVTVQTVEKIDDVVSTTRHVANVVEDLPTTPAGKGIPHADTPGTGGAPAKTDNLAQNPGPHAEAPKDTSPADTHASGTDNPAAQSPDSGKPVADNPGAGSPESGKPVAENPGGGTPESGKPVAENPAAAQPDSPSNGPSPDQPHSPGDANSPNNHDSSPETPRDTDGGPNPHADPDGNGANPHPGPDTNPSGDHTPEGDGRGDSNPDTHPHDSNGGGNPADNAAPEPKSPLGERAEPDRGAHDAAETAGPEADRSPNECETGRDPVDIATGEFLLPETDLALPGILPLILKRTHRSNYRFGRWFGPSWSATLDMRVVVEEQGVTFLGEDGMMLAYPHAEVAVAVLPTTGGQRWTLTRTDTGGYRVHDPDRELIWHFAPEPGLGGLDSQLGNFAISAITDRHLNRIRFHYDADANPVAVTHSGGYRVDITTSASRITALTVVGPDHDGLETHTRIRAFTYKAGSLAAVTNGVDATTHYTYDDQARMLSWTDSNSTSMHNTYDESGRVILQQGTAGILDSTFDYLPFPDGTGTLTTITDSRGATTTHGFDHDLRLRDLVDPSGARTHYDYNADRRPLKVVAPDGATTHYRYTDDGDIAQITRPDGAAITIDYFWRHRPSRITDVDGTVRHQEWDANGNLTAVIDPLGVRTERTYHPNGAIAELLTPTGARTTVEVDPAGLTISTVDAGGAETRITRDAFGRPVHIIDALGATTTYRWSPAGKLLHREDPDGYSESWTWDGEGNLLTHTDRADGRTQFTYGPFDLLASRTDPDGSTTCYTWDTERRLTTVTNPIGQTWTYEYDATGRLIVETDYSGATTHYTHDKAGRVAAVTPATGITRHHEYDILGRLTEVTAATGEWRRYRHDPAGRILTAATGIDQNPTHTLEFTYTPAGHLASQQLDDQPAMRYAHDQFGRQILRTTPSGATTTWQWDHNNRIRALSADDHQITFDYDALGRPTGWRVGEIAVTRTLSDLGRVLTQDVTAFPGSSLSLDLNPTRPDPQVIRQDTYDYRPDGYITAQSHVDSDGATTHRVFDLDRAGRVTSITRSGIVTEAYTYDALSNIVVAHPSDSADNHGGTHREYRNNLIVRQGRTRYSYDRSGRLTQKVTTRLSRKPSVWHYEYDGFDQLVGITTPDGQTWRYTYDALGRRSSKQRLTDDGSVLERVDYLWDGTKLIEQSTDESSTRWQYRPDTYAPLSQTTSQDEFDREFYAIVSDLVGTPVELIDPDSGTTVAAAAIDLWGRTRWHGRISTPLRFPGQIFDAETGLHYNLHRVYDPSTGRFLTRDPLGLAPAPNPNTYPHNPTSWIDPLGLACEPFNTNDRVLSDPNPVPKAIREQYEQIHMGNGTPRIDPETGLQKVFEGRELGPRQRAQWEGSLEWDVPGTPHRILQRPDGLLGYVWNHDYSAPFLFPGPWYPEGGKIPKRLGG</sequence>
<organism evidence="6 7">
    <name type="scientific">Nocardia huaxiensis</name>
    <dbReference type="NCBI Taxonomy" id="2755382"/>
    <lineage>
        <taxon>Bacteria</taxon>
        <taxon>Bacillati</taxon>
        <taxon>Actinomycetota</taxon>
        <taxon>Actinomycetes</taxon>
        <taxon>Mycobacteriales</taxon>
        <taxon>Nocardiaceae</taxon>
        <taxon>Nocardia</taxon>
    </lineage>
</organism>
<dbReference type="Pfam" id="PF25023">
    <property type="entry name" value="TEN_YD-shell"/>
    <property type="match status" value="3"/>
</dbReference>
<dbReference type="Pfam" id="PF21725">
    <property type="entry name" value="T7SS_signal"/>
    <property type="match status" value="1"/>
</dbReference>
<evidence type="ECO:0000256" key="2">
    <source>
        <dbReference type="SAM" id="MobiDB-lite"/>
    </source>
</evidence>
<dbReference type="InterPro" id="IPR045351">
    <property type="entry name" value="DUF6531"/>
</dbReference>
<dbReference type="KEGG" id="nhu:H0264_33810"/>
<evidence type="ECO:0000259" key="5">
    <source>
        <dbReference type="Pfam" id="PF25023"/>
    </source>
</evidence>
<name>A0A7D6ZHV0_9NOCA</name>
<feature type="domain" description="DUF6531" evidence="3">
    <location>
        <begin position="619"/>
        <end position="690"/>
    </location>
</feature>
<feature type="compositionally biased region" description="Basic and acidic residues" evidence="2">
    <location>
        <begin position="512"/>
        <end position="521"/>
    </location>
</feature>
<dbReference type="Gene3D" id="2.180.10.10">
    <property type="entry name" value="RHS repeat-associated core"/>
    <property type="match status" value="3"/>
</dbReference>
<dbReference type="Proteomes" id="UP000515512">
    <property type="component" value="Chromosome"/>
</dbReference>
<evidence type="ECO:0000256" key="1">
    <source>
        <dbReference type="ARBA" id="ARBA00022737"/>
    </source>
</evidence>
<feature type="domain" description="Putative T7SS secretion signal" evidence="4">
    <location>
        <begin position="19"/>
        <end position="242"/>
    </location>
</feature>
<dbReference type="Pfam" id="PF20148">
    <property type="entry name" value="DUF6531"/>
    <property type="match status" value="1"/>
</dbReference>